<dbReference type="Gene3D" id="3.30.450.20">
    <property type="entry name" value="PAS domain"/>
    <property type="match status" value="1"/>
</dbReference>
<keyword evidence="15" id="KW-1185">Reference proteome</keyword>
<evidence type="ECO:0000256" key="8">
    <source>
        <dbReference type="ARBA" id="ARBA00022777"/>
    </source>
</evidence>
<keyword evidence="6" id="KW-0812">Transmembrane</keyword>
<dbReference type="GO" id="GO:0030295">
    <property type="term" value="F:protein kinase activator activity"/>
    <property type="evidence" value="ECO:0007669"/>
    <property type="project" value="TreeGrafter"/>
</dbReference>
<comment type="catalytic activity">
    <reaction evidence="1">
        <text>ATP + protein L-histidine = ADP + protein N-phospho-L-histidine.</text>
        <dbReference type="EC" id="2.7.13.3"/>
    </reaction>
</comment>
<keyword evidence="9" id="KW-0067">ATP-binding</keyword>
<dbReference type="InterPro" id="IPR003594">
    <property type="entry name" value="HATPase_dom"/>
</dbReference>
<dbReference type="Pfam" id="PF13188">
    <property type="entry name" value="PAS_8"/>
    <property type="match status" value="1"/>
</dbReference>
<dbReference type="PANTHER" id="PTHR42878">
    <property type="entry name" value="TWO-COMPONENT HISTIDINE KINASE"/>
    <property type="match status" value="1"/>
</dbReference>
<evidence type="ECO:0000256" key="11">
    <source>
        <dbReference type="ARBA" id="ARBA00023012"/>
    </source>
</evidence>
<dbReference type="SUPFAM" id="SSF47384">
    <property type="entry name" value="Homodimeric domain of signal transducing histidine kinase"/>
    <property type="match status" value="1"/>
</dbReference>
<dbReference type="GO" id="GO:0000156">
    <property type="term" value="F:phosphorelay response regulator activity"/>
    <property type="evidence" value="ECO:0007669"/>
    <property type="project" value="TreeGrafter"/>
</dbReference>
<dbReference type="Pfam" id="PF02518">
    <property type="entry name" value="HATPase_c"/>
    <property type="match status" value="1"/>
</dbReference>
<evidence type="ECO:0000256" key="2">
    <source>
        <dbReference type="ARBA" id="ARBA00004141"/>
    </source>
</evidence>
<evidence type="ECO:0000313" key="14">
    <source>
        <dbReference type="EMBL" id="MBP5858758.1"/>
    </source>
</evidence>
<protein>
    <recommendedName>
        <fullName evidence="3">histidine kinase</fullName>
        <ecNumber evidence="3">2.7.13.3</ecNumber>
    </recommendedName>
</protein>
<dbReference type="RefSeq" id="WP_210683348.1">
    <property type="nucleotide sequence ID" value="NZ_JAGMWN010000011.1"/>
</dbReference>
<evidence type="ECO:0000256" key="12">
    <source>
        <dbReference type="ARBA" id="ARBA00023136"/>
    </source>
</evidence>
<dbReference type="GO" id="GO:0005524">
    <property type="term" value="F:ATP binding"/>
    <property type="evidence" value="ECO:0007669"/>
    <property type="project" value="UniProtKB-KW"/>
</dbReference>
<organism evidence="14 15">
    <name type="scientific">Marivibrio halodurans</name>
    <dbReference type="NCBI Taxonomy" id="2039722"/>
    <lineage>
        <taxon>Bacteria</taxon>
        <taxon>Pseudomonadati</taxon>
        <taxon>Pseudomonadota</taxon>
        <taxon>Alphaproteobacteria</taxon>
        <taxon>Rhodospirillales</taxon>
        <taxon>Rhodospirillaceae</taxon>
        <taxon>Marivibrio</taxon>
    </lineage>
</organism>
<keyword evidence="4" id="KW-0597">Phosphoprotein</keyword>
<dbReference type="InterPro" id="IPR036890">
    <property type="entry name" value="HATPase_C_sf"/>
</dbReference>
<dbReference type="PROSITE" id="PS50109">
    <property type="entry name" value="HIS_KIN"/>
    <property type="match status" value="1"/>
</dbReference>
<evidence type="ECO:0000256" key="5">
    <source>
        <dbReference type="ARBA" id="ARBA00022679"/>
    </source>
</evidence>
<comment type="caution">
    <text evidence="14">The sequence shown here is derived from an EMBL/GenBank/DDBJ whole genome shotgun (WGS) entry which is preliminary data.</text>
</comment>
<dbReference type="InterPro" id="IPR000014">
    <property type="entry name" value="PAS"/>
</dbReference>
<dbReference type="EMBL" id="JAGMWN010000011">
    <property type="protein sequence ID" value="MBP5858758.1"/>
    <property type="molecule type" value="Genomic_DNA"/>
</dbReference>
<keyword evidence="5" id="KW-0808">Transferase</keyword>
<proteinExistence type="predicted"/>
<dbReference type="PANTHER" id="PTHR42878:SF7">
    <property type="entry name" value="SENSOR HISTIDINE KINASE GLRK"/>
    <property type="match status" value="1"/>
</dbReference>
<sequence>MSDPALPILFTIDATGVLSEPDGRARAIIADLPPSRRGPVDRLFQTCRAAPDEATRSLLIETRDESRWHLSARRDPTGDDESGEGGARLIGVLVPAEGAARVAEVDGEVSAGDGKPFRGRTAFTGSRDQERLMVAALDNTATAVAIFDRAADHLIYTNQAFETLFGTGPGDRPWTENVVDWNEPGARVLAESTKANRPFTAMMTVRNPRTGRVFPASFTVDVVKDWETGQPRYFFGTGTDRSEECERLRGLRDAITDERRAHSGKIDFIRAISHDLRQPVFALGLLAEAAKPILEREKPEIANALWQSVEGLRRMLESLFEMGALGARRLTPKPETVSFDRLFRQATTEIALRAKQRGIDLRIGTADAALRSDPVLIGRMLRNLLTNAVEHAHASSITLAAWRTADGVRFSVSDDGIGVPADSRERIFAEFVQLHQKPRAKDMPEGGGLGQGLGLGLSIVAGIADLLGGSVALRAPEEGGACFVVTLPDLSTESAADTVDGAHI</sequence>
<dbReference type="Proteomes" id="UP000672602">
    <property type="component" value="Unassembled WGS sequence"/>
</dbReference>
<evidence type="ECO:0000256" key="6">
    <source>
        <dbReference type="ARBA" id="ARBA00022692"/>
    </source>
</evidence>
<dbReference type="EC" id="2.7.13.3" evidence="3"/>
<dbReference type="SUPFAM" id="SSF55874">
    <property type="entry name" value="ATPase domain of HSP90 chaperone/DNA topoisomerase II/histidine kinase"/>
    <property type="match status" value="1"/>
</dbReference>
<dbReference type="CDD" id="cd00082">
    <property type="entry name" value="HisKA"/>
    <property type="match status" value="1"/>
</dbReference>
<dbReference type="GO" id="GO:0016020">
    <property type="term" value="C:membrane"/>
    <property type="evidence" value="ECO:0007669"/>
    <property type="project" value="UniProtKB-SubCell"/>
</dbReference>
<feature type="domain" description="Histidine kinase" evidence="13">
    <location>
        <begin position="271"/>
        <end position="491"/>
    </location>
</feature>
<dbReference type="InterPro" id="IPR004358">
    <property type="entry name" value="Sig_transdc_His_kin-like_C"/>
</dbReference>
<dbReference type="GO" id="GO:0000155">
    <property type="term" value="F:phosphorelay sensor kinase activity"/>
    <property type="evidence" value="ECO:0007669"/>
    <property type="project" value="InterPro"/>
</dbReference>
<evidence type="ECO:0000256" key="9">
    <source>
        <dbReference type="ARBA" id="ARBA00022840"/>
    </source>
</evidence>
<dbReference type="PRINTS" id="PR00344">
    <property type="entry name" value="BCTRLSENSOR"/>
</dbReference>
<evidence type="ECO:0000256" key="4">
    <source>
        <dbReference type="ARBA" id="ARBA00022553"/>
    </source>
</evidence>
<dbReference type="InterPro" id="IPR036097">
    <property type="entry name" value="HisK_dim/P_sf"/>
</dbReference>
<evidence type="ECO:0000256" key="10">
    <source>
        <dbReference type="ARBA" id="ARBA00022989"/>
    </source>
</evidence>
<keyword evidence="10" id="KW-1133">Transmembrane helix</keyword>
<accession>A0A8J7SKX7</accession>
<evidence type="ECO:0000313" key="15">
    <source>
        <dbReference type="Proteomes" id="UP000672602"/>
    </source>
</evidence>
<keyword evidence="7" id="KW-0547">Nucleotide-binding</keyword>
<dbReference type="AlphaFoldDB" id="A0A8J7SKX7"/>
<evidence type="ECO:0000256" key="3">
    <source>
        <dbReference type="ARBA" id="ARBA00012438"/>
    </source>
</evidence>
<gene>
    <name evidence="14" type="ORF">KAJ83_17200</name>
</gene>
<dbReference type="InterPro" id="IPR005467">
    <property type="entry name" value="His_kinase_dom"/>
</dbReference>
<dbReference type="InterPro" id="IPR035965">
    <property type="entry name" value="PAS-like_dom_sf"/>
</dbReference>
<reference evidence="14" key="1">
    <citation type="submission" date="2021-04" db="EMBL/GenBank/DDBJ databases">
        <authorList>
            <person name="Zhang D.-C."/>
        </authorList>
    </citation>
    <scope>NUCLEOTIDE SEQUENCE</scope>
    <source>
        <strain evidence="14">CGMCC 1.15697</strain>
    </source>
</reference>
<evidence type="ECO:0000259" key="13">
    <source>
        <dbReference type="PROSITE" id="PS50109"/>
    </source>
</evidence>
<keyword evidence="11" id="KW-0902">Two-component regulatory system</keyword>
<evidence type="ECO:0000256" key="1">
    <source>
        <dbReference type="ARBA" id="ARBA00000085"/>
    </source>
</evidence>
<dbReference type="Gene3D" id="3.30.565.10">
    <property type="entry name" value="Histidine kinase-like ATPase, C-terminal domain"/>
    <property type="match status" value="1"/>
</dbReference>
<dbReference type="InterPro" id="IPR003661">
    <property type="entry name" value="HisK_dim/P_dom"/>
</dbReference>
<name>A0A8J7SKX7_9PROT</name>
<keyword evidence="8 14" id="KW-0418">Kinase</keyword>
<keyword evidence="12" id="KW-0472">Membrane</keyword>
<dbReference type="InterPro" id="IPR050351">
    <property type="entry name" value="BphY/WalK/GraS-like"/>
</dbReference>
<dbReference type="GO" id="GO:0007234">
    <property type="term" value="P:osmosensory signaling via phosphorelay pathway"/>
    <property type="evidence" value="ECO:0007669"/>
    <property type="project" value="TreeGrafter"/>
</dbReference>
<dbReference type="SMART" id="SM00387">
    <property type="entry name" value="HATPase_c"/>
    <property type="match status" value="1"/>
</dbReference>
<dbReference type="SUPFAM" id="SSF55785">
    <property type="entry name" value="PYP-like sensor domain (PAS domain)"/>
    <property type="match status" value="1"/>
</dbReference>
<comment type="subcellular location">
    <subcellularLocation>
        <location evidence="2">Membrane</location>
        <topology evidence="2">Multi-pass membrane protein</topology>
    </subcellularLocation>
</comment>
<evidence type="ECO:0000256" key="7">
    <source>
        <dbReference type="ARBA" id="ARBA00022741"/>
    </source>
</evidence>